<evidence type="ECO:0000313" key="1">
    <source>
        <dbReference type="EMBL" id="EFB91819.1"/>
    </source>
</evidence>
<protein>
    <submittedName>
        <fullName evidence="1">Uncharacterized protein</fullName>
    </submittedName>
</protein>
<sequence length="51" mass="6178">MTTHPSRIFYGVFFLLRFRHFVDLKCFLLDSFRASCSFVLDFDFLRCYSIV</sequence>
<reference evidence="1 2" key="1">
    <citation type="submission" date="2009-12" db="EMBL/GenBank/DDBJ databases">
        <authorList>
            <person name="Shrivastava S."/>
            <person name="Madupu R."/>
            <person name="Durkin A.S."/>
            <person name="Torralba M."/>
            <person name="Methe B."/>
            <person name="Sutton G.G."/>
            <person name="Strausberg R.L."/>
            <person name="Nelson K.E."/>
        </authorList>
    </citation>
    <scope>NUCLEOTIDE SEQUENCE [LARGE SCALE GENOMIC DNA]</scope>
    <source>
        <strain evidence="1 2">W5455</strain>
    </source>
</reference>
<dbReference type="Proteomes" id="UP000006462">
    <property type="component" value="Unassembled WGS sequence"/>
</dbReference>
<comment type="caution">
    <text evidence="1">The sequence shown here is derived from an EMBL/GenBank/DDBJ whole genome shotgun (WGS) entry which is preliminary data.</text>
</comment>
<accession>A0ABM9ZY85</accession>
<evidence type="ECO:0000313" key="2">
    <source>
        <dbReference type="Proteomes" id="UP000006462"/>
    </source>
</evidence>
<name>A0ABM9ZY85_9BACT</name>
<keyword evidence="2" id="KW-1185">Reference proteome</keyword>
<gene>
    <name evidence="1" type="ORF">HMPREF7215_1417</name>
</gene>
<organism evidence="1 2">
    <name type="scientific">Pyramidobacter piscolens W5455</name>
    <dbReference type="NCBI Taxonomy" id="352165"/>
    <lineage>
        <taxon>Bacteria</taxon>
        <taxon>Thermotogati</taxon>
        <taxon>Synergistota</taxon>
        <taxon>Synergistia</taxon>
        <taxon>Synergistales</taxon>
        <taxon>Dethiosulfovibrionaceae</taxon>
        <taxon>Pyramidobacter</taxon>
    </lineage>
</organism>
<dbReference type="EMBL" id="ADFP01000015">
    <property type="protein sequence ID" value="EFB91819.1"/>
    <property type="molecule type" value="Genomic_DNA"/>
</dbReference>
<proteinExistence type="predicted"/>